<comment type="caution">
    <text evidence="3">The sequence shown here is derived from an EMBL/GenBank/DDBJ whole genome shotgun (WGS) entry which is preliminary data.</text>
</comment>
<dbReference type="SUPFAM" id="SSF48452">
    <property type="entry name" value="TPR-like"/>
    <property type="match status" value="2"/>
</dbReference>
<keyword evidence="4" id="KW-1185">Reference proteome</keyword>
<dbReference type="Proteomes" id="UP000325003">
    <property type="component" value="Unassembled WGS sequence"/>
</dbReference>
<evidence type="ECO:0000256" key="2">
    <source>
        <dbReference type="ARBA" id="ARBA00022803"/>
    </source>
</evidence>
<evidence type="ECO:0000256" key="1">
    <source>
        <dbReference type="ARBA" id="ARBA00022737"/>
    </source>
</evidence>
<organism evidence="3 4">
    <name type="scientific">Nocardioides humilatus</name>
    <dbReference type="NCBI Taxonomy" id="2607660"/>
    <lineage>
        <taxon>Bacteria</taxon>
        <taxon>Bacillati</taxon>
        <taxon>Actinomycetota</taxon>
        <taxon>Actinomycetes</taxon>
        <taxon>Propionibacteriales</taxon>
        <taxon>Nocardioidaceae</taxon>
        <taxon>Nocardioides</taxon>
    </lineage>
</organism>
<name>A0A5B1LDN7_9ACTN</name>
<evidence type="ECO:0000313" key="4">
    <source>
        <dbReference type="Proteomes" id="UP000325003"/>
    </source>
</evidence>
<protein>
    <recommendedName>
        <fullName evidence="5">Tetratricopeptide repeat protein</fullName>
    </recommendedName>
</protein>
<keyword evidence="1" id="KW-0677">Repeat</keyword>
<evidence type="ECO:0008006" key="5">
    <source>
        <dbReference type="Google" id="ProtNLM"/>
    </source>
</evidence>
<keyword evidence="2" id="KW-0802">TPR repeat</keyword>
<dbReference type="Gene3D" id="1.25.40.10">
    <property type="entry name" value="Tetratricopeptide repeat domain"/>
    <property type="match status" value="2"/>
</dbReference>
<dbReference type="AlphaFoldDB" id="A0A5B1LDN7"/>
<dbReference type="RefSeq" id="WP_149728092.1">
    <property type="nucleotide sequence ID" value="NZ_VUJV01000003.1"/>
</dbReference>
<sequence length="432" mass="47333">MRKYVLVLLVSTALAVSGGIGIASRSEPEPRNAAAPDVRIDPGDGRDLTTIIATLRDTLRRVPEDFVTWANLALAYVEQVRVSGDTSLYARAQDAVDRSLTIEPDDNVPALAATSALHAVQHEFGDALKYADQALAIDPYYPAALALRIDALTELGRYADQLRALRVADRRQPGVPIVARYAYAYELRGDVSRAIGVLRRNAASATGGDRTHLLTLLADLERRRGNIAVSTQLLATVRRLDPDYLPALISRARLAAAEGRPHRSAHLWQRIVVLADHPEHHVELGEAYLALGRHRLAKEQFTQLIAYASDKDAVALGRELDVALFMSDHADPEVGLAAARAEWRSRKGIPAADALGWALHQAGNSEKALRLARLATRLGTPDSHFWIHRGLIEASLGLDRQAQDHLTYGLRISGGISPWQIQRAERVLAEVR</sequence>
<dbReference type="PANTHER" id="PTHR45586:SF1">
    <property type="entry name" value="LIPOPOLYSACCHARIDE ASSEMBLY PROTEIN B"/>
    <property type="match status" value="1"/>
</dbReference>
<proteinExistence type="predicted"/>
<accession>A0A5B1LDN7</accession>
<gene>
    <name evidence="3" type="ORF">F0U44_09675</name>
</gene>
<dbReference type="EMBL" id="VUJV01000003">
    <property type="protein sequence ID" value="KAA1418752.1"/>
    <property type="molecule type" value="Genomic_DNA"/>
</dbReference>
<dbReference type="InterPro" id="IPR051012">
    <property type="entry name" value="CellSynth/LPSAsmb/PSIAsmb"/>
</dbReference>
<evidence type="ECO:0000313" key="3">
    <source>
        <dbReference type="EMBL" id="KAA1418752.1"/>
    </source>
</evidence>
<dbReference type="InterPro" id="IPR011990">
    <property type="entry name" value="TPR-like_helical_dom_sf"/>
</dbReference>
<reference evidence="3 4" key="2">
    <citation type="submission" date="2019-09" db="EMBL/GenBank/DDBJ databases">
        <authorList>
            <person name="Jin C."/>
        </authorList>
    </citation>
    <scope>NUCLEOTIDE SEQUENCE [LARGE SCALE GENOMIC DNA]</scope>
    <source>
        <strain evidence="3 4">BN130099</strain>
    </source>
</reference>
<dbReference type="PANTHER" id="PTHR45586">
    <property type="entry name" value="TPR REPEAT-CONTAINING PROTEIN PA4667"/>
    <property type="match status" value="1"/>
</dbReference>
<reference evidence="3 4" key="1">
    <citation type="submission" date="2019-09" db="EMBL/GenBank/DDBJ databases">
        <title>Nocardioides panacisoli sp. nov., isolated from the soil of a ginseng field.</title>
        <authorList>
            <person name="Cho C."/>
        </authorList>
    </citation>
    <scope>NUCLEOTIDE SEQUENCE [LARGE SCALE GENOMIC DNA]</scope>
    <source>
        <strain evidence="3 4">BN130099</strain>
    </source>
</reference>